<proteinExistence type="predicted"/>
<protein>
    <submittedName>
        <fullName evidence="1">Uncharacterized protein</fullName>
    </submittedName>
</protein>
<keyword evidence="2" id="KW-1185">Reference proteome</keyword>
<dbReference type="AlphaFoldDB" id="A0A239H6I2"/>
<accession>A0A239H6I2</accession>
<sequence length="67" mass="7703">MIKLVSKRRKQIKTTAHTIPNFDIGQMYPLPSSRGDIYRTMKVKALNYCRLALRKNDGFLGGLSVKY</sequence>
<gene>
    <name evidence="1" type="ORF">SAMN06295967_1262</name>
</gene>
<name>A0A239H6I2_9BACT</name>
<dbReference type="Proteomes" id="UP000198480">
    <property type="component" value="Unassembled WGS sequence"/>
</dbReference>
<evidence type="ECO:0000313" key="2">
    <source>
        <dbReference type="Proteomes" id="UP000198480"/>
    </source>
</evidence>
<reference evidence="2" key="1">
    <citation type="submission" date="2017-06" db="EMBL/GenBank/DDBJ databases">
        <authorList>
            <person name="Varghese N."/>
            <person name="Submissions S."/>
        </authorList>
    </citation>
    <scope>NUCLEOTIDE SEQUENCE [LARGE SCALE GENOMIC DNA]</scope>
    <source>
        <strain evidence="2">5C</strain>
    </source>
</reference>
<dbReference type="EMBL" id="FZOK01000026">
    <property type="protein sequence ID" value="SNS76755.1"/>
    <property type="molecule type" value="Genomic_DNA"/>
</dbReference>
<organism evidence="1 2">
    <name type="scientific">Belliella buryatensis</name>
    <dbReference type="NCBI Taxonomy" id="1500549"/>
    <lineage>
        <taxon>Bacteria</taxon>
        <taxon>Pseudomonadati</taxon>
        <taxon>Bacteroidota</taxon>
        <taxon>Cytophagia</taxon>
        <taxon>Cytophagales</taxon>
        <taxon>Cyclobacteriaceae</taxon>
        <taxon>Belliella</taxon>
    </lineage>
</organism>
<evidence type="ECO:0000313" key="1">
    <source>
        <dbReference type="EMBL" id="SNS76755.1"/>
    </source>
</evidence>